<comment type="caution">
    <text evidence="1">The sequence shown here is derived from an EMBL/GenBank/DDBJ whole genome shotgun (WGS) entry which is preliminary data.</text>
</comment>
<reference evidence="2" key="1">
    <citation type="submission" date="2016-06" db="EMBL/GenBank/DDBJ databases">
        <title>Parallel loss of symbiosis genes in relatives of nitrogen-fixing non-legume Parasponia.</title>
        <authorList>
            <person name="Van Velzen R."/>
            <person name="Holmer R."/>
            <person name="Bu F."/>
            <person name="Rutten L."/>
            <person name="Van Zeijl A."/>
            <person name="Liu W."/>
            <person name="Santuari L."/>
            <person name="Cao Q."/>
            <person name="Sharma T."/>
            <person name="Shen D."/>
            <person name="Roswanjaya Y."/>
            <person name="Wardhani T."/>
            <person name="Kalhor M.S."/>
            <person name="Jansen J."/>
            <person name="Van den Hoogen J."/>
            <person name="Gungor B."/>
            <person name="Hartog M."/>
            <person name="Hontelez J."/>
            <person name="Verver J."/>
            <person name="Yang W.-C."/>
            <person name="Schijlen E."/>
            <person name="Repin R."/>
            <person name="Schilthuizen M."/>
            <person name="Schranz E."/>
            <person name="Heidstra R."/>
            <person name="Miyata K."/>
            <person name="Fedorova E."/>
            <person name="Kohlen W."/>
            <person name="Bisseling T."/>
            <person name="Smit S."/>
            <person name="Geurts R."/>
        </authorList>
    </citation>
    <scope>NUCLEOTIDE SEQUENCE [LARGE SCALE GENOMIC DNA]</scope>
    <source>
        <strain evidence="2">cv. RG33-2</strain>
    </source>
</reference>
<evidence type="ECO:0000313" key="1">
    <source>
        <dbReference type="EMBL" id="POO03139.1"/>
    </source>
</evidence>
<dbReference type="InParanoid" id="A0A2P5FZF4"/>
<keyword evidence="2" id="KW-1185">Reference proteome</keyword>
<organism evidence="1 2">
    <name type="scientific">Trema orientale</name>
    <name type="common">Charcoal tree</name>
    <name type="synonym">Celtis orientalis</name>
    <dbReference type="NCBI Taxonomy" id="63057"/>
    <lineage>
        <taxon>Eukaryota</taxon>
        <taxon>Viridiplantae</taxon>
        <taxon>Streptophyta</taxon>
        <taxon>Embryophyta</taxon>
        <taxon>Tracheophyta</taxon>
        <taxon>Spermatophyta</taxon>
        <taxon>Magnoliopsida</taxon>
        <taxon>eudicotyledons</taxon>
        <taxon>Gunneridae</taxon>
        <taxon>Pentapetalae</taxon>
        <taxon>rosids</taxon>
        <taxon>fabids</taxon>
        <taxon>Rosales</taxon>
        <taxon>Cannabaceae</taxon>
        <taxon>Trema</taxon>
    </lineage>
</organism>
<name>A0A2P5FZF4_TREOI</name>
<gene>
    <name evidence="1" type="ORF">TorRG33x02_012000</name>
</gene>
<dbReference type="Proteomes" id="UP000237000">
    <property type="component" value="Unassembled WGS sequence"/>
</dbReference>
<dbReference type="AlphaFoldDB" id="A0A2P5FZF4"/>
<accession>A0A2P5FZF4</accession>
<proteinExistence type="predicted"/>
<dbReference type="EMBL" id="JXTC01000003">
    <property type="protein sequence ID" value="POO03139.1"/>
    <property type="molecule type" value="Genomic_DNA"/>
</dbReference>
<sequence length="67" mass="7769">MGDSEAFQGPRPIFCGNTAEIISTHDEVKSKSTLVDNDAIECAAPFYHRWSRRETFKYWSAMTPRWQ</sequence>
<evidence type="ECO:0000313" key="2">
    <source>
        <dbReference type="Proteomes" id="UP000237000"/>
    </source>
</evidence>
<protein>
    <submittedName>
        <fullName evidence="1">Uncharacterized protein</fullName>
    </submittedName>
</protein>
<dbReference type="OrthoDB" id="1470350at2759"/>